<gene>
    <name evidence="4" type="ORF">ZIOFF_061887</name>
</gene>
<evidence type="ECO:0000256" key="2">
    <source>
        <dbReference type="ARBA" id="ARBA00022540"/>
    </source>
</evidence>
<dbReference type="GO" id="GO:0003743">
    <property type="term" value="F:translation initiation factor activity"/>
    <property type="evidence" value="ECO:0007669"/>
    <property type="project" value="UniProtKB-KW"/>
</dbReference>
<evidence type="ECO:0000313" key="5">
    <source>
        <dbReference type="Proteomes" id="UP000734854"/>
    </source>
</evidence>
<dbReference type="AlphaFoldDB" id="A0A8J5EZP4"/>
<name>A0A8J5EZP4_ZINOF</name>
<evidence type="ECO:0000256" key="1">
    <source>
        <dbReference type="ARBA" id="ARBA00022490"/>
    </source>
</evidence>
<dbReference type="InterPro" id="IPR019382">
    <property type="entry name" value="eIF3l"/>
</dbReference>
<sequence>MAVYRNADDCHGLTVDPLPRLSHKVAVPNSVRKVDDYARPSAPSACPRLRVSHFFSGLVRLEIEKYGGFHTSKDSRHNLSILHFPFHIFLLTVRDNDGSVQSSSGVVFRLKVENVAEVMKPCRIPFLVSSKPLHSTIPFSHQNLLHTVVALLSSKILMLFNRSTMGFSISDVHLHCLIRGRTCPIDIIQQGVHMIVMGSHISIIYQDEFANLMLRRDKYNEQMTKMLRYDDVAYTVYPELFTYACPKFITSSTSVFEESLINYNQDAYILQVEMFLYEVKQQQSLSGLRSFLKLYSAISIAQPAAYMEVDESSMRTILMAYKHKMHSIASDGKIIPNADIDFYISEGIIHVVESKPTKSYGDTFCIRS</sequence>
<evidence type="ECO:0000313" key="4">
    <source>
        <dbReference type="EMBL" id="KAG6478445.1"/>
    </source>
</evidence>
<dbReference type="GO" id="GO:0005852">
    <property type="term" value="C:eukaryotic translation initiation factor 3 complex"/>
    <property type="evidence" value="ECO:0007669"/>
    <property type="project" value="InterPro"/>
</dbReference>
<keyword evidence="2" id="KW-0396">Initiation factor</keyword>
<organism evidence="4 5">
    <name type="scientific">Zingiber officinale</name>
    <name type="common">Ginger</name>
    <name type="synonym">Amomum zingiber</name>
    <dbReference type="NCBI Taxonomy" id="94328"/>
    <lineage>
        <taxon>Eukaryota</taxon>
        <taxon>Viridiplantae</taxon>
        <taxon>Streptophyta</taxon>
        <taxon>Embryophyta</taxon>
        <taxon>Tracheophyta</taxon>
        <taxon>Spermatophyta</taxon>
        <taxon>Magnoliopsida</taxon>
        <taxon>Liliopsida</taxon>
        <taxon>Zingiberales</taxon>
        <taxon>Zingiberaceae</taxon>
        <taxon>Zingiber</taxon>
    </lineage>
</organism>
<dbReference type="PANTHER" id="PTHR13242:SF0">
    <property type="entry name" value="EUKARYOTIC TRANSLATION INITIATION FACTOR 3 SUBUNIT L"/>
    <property type="match status" value="1"/>
</dbReference>
<dbReference type="Proteomes" id="UP000734854">
    <property type="component" value="Unassembled WGS sequence"/>
</dbReference>
<protein>
    <submittedName>
        <fullName evidence="4">Uncharacterized protein</fullName>
    </submittedName>
</protein>
<reference evidence="4 5" key="1">
    <citation type="submission" date="2020-08" db="EMBL/GenBank/DDBJ databases">
        <title>Plant Genome Project.</title>
        <authorList>
            <person name="Zhang R.-G."/>
        </authorList>
    </citation>
    <scope>NUCLEOTIDE SEQUENCE [LARGE SCALE GENOMIC DNA]</scope>
    <source>
        <tissue evidence="4">Rhizome</tissue>
    </source>
</reference>
<proteinExistence type="predicted"/>
<dbReference type="Pfam" id="PF10255">
    <property type="entry name" value="Paf67"/>
    <property type="match status" value="1"/>
</dbReference>
<accession>A0A8J5EZP4</accession>
<comment type="caution">
    <text evidence="4">The sequence shown here is derived from an EMBL/GenBank/DDBJ whole genome shotgun (WGS) entry which is preliminary data.</text>
</comment>
<keyword evidence="5" id="KW-1185">Reference proteome</keyword>
<dbReference type="PANTHER" id="PTHR13242">
    <property type="entry name" value="EUKARYOTIC TRANSLATION INITIATION FACTOR 3"/>
    <property type="match status" value="1"/>
</dbReference>
<keyword evidence="3" id="KW-0648">Protein biosynthesis</keyword>
<evidence type="ECO:0000256" key="3">
    <source>
        <dbReference type="ARBA" id="ARBA00022917"/>
    </source>
</evidence>
<keyword evidence="1" id="KW-0963">Cytoplasm</keyword>
<dbReference type="EMBL" id="JACMSC010000017">
    <property type="protein sequence ID" value="KAG6478445.1"/>
    <property type="molecule type" value="Genomic_DNA"/>
</dbReference>